<dbReference type="SUPFAM" id="SSF49785">
    <property type="entry name" value="Galactose-binding domain-like"/>
    <property type="match status" value="1"/>
</dbReference>
<evidence type="ECO:0000313" key="9">
    <source>
        <dbReference type="Proteomes" id="UP000054097"/>
    </source>
</evidence>
<dbReference type="OrthoDB" id="24948at2759"/>
<dbReference type="HOGENOM" id="CLU_039415_3_1_1"/>
<dbReference type="EMBL" id="KN824278">
    <property type="protein sequence ID" value="KIM33682.1"/>
    <property type="molecule type" value="Genomic_DNA"/>
</dbReference>
<evidence type="ECO:0000256" key="2">
    <source>
        <dbReference type="ARBA" id="ARBA00022618"/>
    </source>
</evidence>
<dbReference type="AlphaFoldDB" id="A0A0C2XXV1"/>
<keyword evidence="5 6" id="KW-0131">Cell cycle</keyword>
<evidence type="ECO:0000313" key="8">
    <source>
        <dbReference type="EMBL" id="KIM33682.1"/>
    </source>
</evidence>
<dbReference type="PANTHER" id="PTHR12936">
    <property type="entry name" value="ANAPHASE-PROMOTING COMPLEX 10"/>
    <property type="match status" value="1"/>
</dbReference>
<evidence type="ECO:0000259" key="7">
    <source>
        <dbReference type="PROSITE" id="PS51284"/>
    </source>
</evidence>
<dbReference type="InterPro" id="IPR004939">
    <property type="entry name" value="APC_su10/DOC_dom"/>
</dbReference>
<dbReference type="GO" id="GO:0051301">
    <property type="term" value="P:cell division"/>
    <property type="evidence" value="ECO:0007669"/>
    <property type="project" value="UniProtKB-KW"/>
</dbReference>
<dbReference type="GO" id="GO:0005680">
    <property type="term" value="C:anaphase-promoting complex"/>
    <property type="evidence" value="ECO:0007669"/>
    <property type="project" value="InterPro"/>
</dbReference>
<protein>
    <recommendedName>
        <fullName evidence="6">Anaphase-promoting complex subunit 10</fullName>
    </recommendedName>
</protein>
<dbReference type="Proteomes" id="UP000054097">
    <property type="component" value="Unassembled WGS sequence"/>
</dbReference>
<keyword evidence="4 6" id="KW-0833">Ubl conjugation pathway</keyword>
<comment type="similarity">
    <text evidence="1 6">Belongs to the APC10 family.</text>
</comment>
<dbReference type="GO" id="GO:0031145">
    <property type="term" value="P:anaphase-promoting complex-dependent catabolic process"/>
    <property type="evidence" value="ECO:0007669"/>
    <property type="project" value="InterPro"/>
</dbReference>
<dbReference type="GO" id="GO:0070979">
    <property type="term" value="P:protein K11-linked ubiquitination"/>
    <property type="evidence" value="ECO:0007669"/>
    <property type="project" value="TreeGrafter"/>
</dbReference>
<keyword evidence="3 6" id="KW-0498">Mitosis</keyword>
<keyword evidence="9" id="KW-1185">Reference proteome</keyword>
<evidence type="ECO:0000256" key="4">
    <source>
        <dbReference type="ARBA" id="ARBA00022786"/>
    </source>
</evidence>
<dbReference type="STRING" id="933852.A0A0C2XXV1"/>
<evidence type="ECO:0000256" key="3">
    <source>
        <dbReference type="ARBA" id="ARBA00022776"/>
    </source>
</evidence>
<proteinExistence type="inferred from homology"/>
<dbReference type="PIRSF" id="PIRSF028841">
    <property type="entry name" value="APC10_sub"/>
    <property type="match status" value="1"/>
</dbReference>
<feature type="domain" description="DOC" evidence="7">
    <location>
        <begin position="1"/>
        <end position="180"/>
    </location>
</feature>
<evidence type="ECO:0000256" key="5">
    <source>
        <dbReference type="ARBA" id="ARBA00023306"/>
    </source>
</evidence>
<dbReference type="PANTHER" id="PTHR12936:SF0">
    <property type="entry name" value="ANAPHASE-PROMOTING COMPLEX SUBUNIT 10"/>
    <property type="match status" value="1"/>
</dbReference>
<gene>
    <name evidence="8" type="ORF">M408DRAFT_158801</name>
</gene>
<sequence>MLPRNNEGKVYPDIGNLARWSVSSWKYGFGLDCLRDDNPETFWHSEGNQPHSITLEFPKRVAMQKVIIYLDQKKDDSYTPEVIAIRAGTSLRDLQEVRQVPFDKPMGWVSFDVTNEPSEDGSGNKPLYAYVLQLVIMSNYMNGKDTHIRGLKIVGPLEEPAQDGTEAFPFISSDYKMYETIR</sequence>
<dbReference type="InterPro" id="IPR016901">
    <property type="entry name" value="APC10/Doc1"/>
</dbReference>
<comment type="function">
    <text evidence="6">Component of the anaphase promoting complex/cyclosome (APC/C), a cell cycle-regulated E3 ubiquitin-protein ligase complex that controls progression through mitosis and the G1 phase of the cell cycle.</text>
</comment>
<reference evidence="9" key="2">
    <citation type="submission" date="2015-01" db="EMBL/GenBank/DDBJ databases">
        <title>Evolutionary Origins and Diversification of the Mycorrhizal Mutualists.</title>
        <authorList>
            <consortium name="DOE Joint Genome Institute"/>
            <consortium name="Mycorrhizal Genomics Consortium"/>
            <person name="Kohler A."/>
            <person name="Kuo A."/>
            <person name="Nagy L.G."/>
            <person name="Floudas D."/>
            <person name="Copeland A."/>
            <person name="Barry K.W."/>
            <person name="Cichocki N."/>
            <person name="Veneault-Fourrey C."/>
            <person name="LaButti K."/>
            <person name="Lindquist E.A."/>
            <person name="Lipzen A."/>
            <person name="Lundell T."/>
            <person name="Morin E."/>
            <person name="Murat C."/>
            <person name="Riley R."/>
            <person name="Ohm R."/>
            <person name="Sun H."/>
            <person name="Tunlid A."/>
            <person name="Henrissat B."/>
            <person name="Grigoriev I.V."/>
            <person name="Hibbett D.S."/>
            <person name="Martin F."/>
        </authorList>
    </citation>
    <scope>NUCLEOTIDE SEQUENCE [LARGE SCALE GENOMIC DNA]</scope>
    <source>
        <strain evidence="9">MAFF 305830</strain>
    </source>
</reference>
<dbReference type="InterPro" id="IPR008979">
    <property type="entry name" value="Galactose-bd-like_sf"/>
</dbReference>
<name>A0A0C2XXV1_SERVB</name>
<dbReference type="CDD" id="cd08366">
    <property type="entry name" value="APC10"/>
    <property type="match status" value="1"/>
</dbReference>
<dbReference type="SMART" id="SM01337">
    <property type="entry name" value="APC10"/>
    <property type="match status" value="1"/>
</dbReference>
<organism evidence="8 9">
    <name type="scientific">Serendipita vermifera MAFF 305830</name>
    <dbReference type="NCBI Taxonomy" id="933852"/>
    <lineage>
        <taxon>Eukaryota</taxon>
        <taxon>Fungi</taxon>
        <taxon>Dikarya</taxon>
        <taxon>Basidiomycota</taxon>
        <taxon>Agaricomycotina</taxon>
        <taxon>Agaricomycetes</taxon>
        <taxon>Sebacinales</taxon>
        <taxon>Serendipitaceae</taxon>
        <taxon>Serendipita</taxon>
    </lineage>
</organism>
<dbReference type="Gene3D" id="2.60.120.260">
    <property type="entry name" value="Galactose-binding domain-like"/>
    <property type="match status" value="1"/>
</dbReference>
<reference evidence="8 9" key="1">
    <citation type="submission" date="2014-04" db="EMBL/GenBank/DDBJ databases">
        <authorList>
            <consortium name="DOE Joint Genome Institute"/>
            <person name="Kuo A."/>
            <person name="Zuccaro A."/>
            <person name="Kohler A."/>
            <person name="Nagy L.G."/>
            <person name="Floudas D."/>
            <person name="Copeland A."/>
            <person name="Barry K.W."/>
            <person name="Cichocki N."/>
            <person name="Veneault-Fourrey C."/>
            <person name="LaButti K."/>
            <person name="Lindquist E.A."/>
            <person name="Lipzen A."/>
            <person name="Lundell T."/>
            <person name="Morin E."/>
            <person name="Murat C."/>
            <person name="Sun H."/>
            <person name="Tunlid A."/>
            <person name="Henrissat B."/>
            <person name="Grigoriev I.V."/>
            <person name="Hibbett D.S."/>
            <person name="Martin F."/>
            <person name="Nordberg H.P."/>
            <person name="Cantor M.N."/>
            <person name="Hua S.X."/>
        </authorList>
    </citation>
    <scope>NUCLEOTIDE SEQUENCE [LARGE SCALE GENOMIC DNA]</scope>
    <source>
        <strain evidence="8 9">MAFF 305830</strain>
    </source>
</reference>
<evidence type="ECO:0000256" key="1">
    <source>
        <dbReference type="ARBA" id="ARBA00006762"/>
    </source>
</evidence>
<dbReference type="Pfam" id="PF03256">
    <property type="entry name" value="ANAPC10"/>
    <property type="match status" value="1"/>
</dbReference>
<keyword evidence="2 6" id="KW-0132">Cell division</keyword>
<accession>A0A0C2XXV1</accession>
<evidence type="ECO:0000256" key="6">
    <source>
        <dbReference type="PIRNR" id="PIRNR028841"/>
    </source>
</evidence>
<dbReference type="PROSITE" id="PS51284">
    <property type="entry name" value="DOC"/>
    <property type="match status" value="1"/>
</dbReference>